<protein>
    <submittedName>
        <fullName evidence="3">Uncharacterized protein</fullName>
    </submittedName>
</protein>
<evidence type="ECO:0000313" key="4">
    <source>
        <dbReference type="Proteomes" id="UP001597326"/>
    </source>
</evidence>
<feature type="compositionally biased region" description="Pro residues" evidence="1">
    <location>
        <begin position="163"/>
        <end position="203"/>
    </location>
</feature>
<keyword evidence="2" id="KW-0732">Signal</keyword>
<reference evidence="4" key="1">
    <citation type="journal article" date="2019" name="Int. J. Syst. Evol. Microbiol.">
        <title>The Global Catalogue of Microorganisms (GCM) 10K type strain sequencing project: providing services to taxonomists for standard genome sequencing and annotation.</title>
        <authorList>
            <consortium name="The Broad Institute Genomics Platform"/>
            <consortium name="The Broad Institute Genome Sequencing Center for Infectious Disease"/>
            <person name="Wu L."/>
            <person name="Ma J."/>
        </authorList>
    </citation>
    <scope>NUCLEOTIDE SEQUENCE [LARGE SCALE GENOMIC DNA]</scope>
    <source>
        <strain evidence="4">CAIM 431</strain>
    </source>
</reference>
<proteinExistence type="predicted"/>
<feature type="chain" id="PRO_5045379574" evidence="2">
    <location>
        <begin position="25"/>
        <end position="411"/>
    </location>
</feature>
<evidence type="ECO:0000313" key="3">
    <source>
        <dbReference type="EMBL" id="MFD1890535.1"/>
    </source>
</evidence>
<feature type="region of interest" description="Disordered" evidence="1">
    <location>
        <begin position="148"/>
        <end position="209"/>
    </location>
</feature>
<accession>A0ABW4RY03</accession>
<evidence type="ECO:0000256" key="1">
    <source>
        <dbReference type="SAM" id="MobiDB-lite"/>
    </source>
</evidence>
<dbReference type="EMBL" id="JBHUFZ010000022">
    <property type="protein sequence ID" value="MFD1890535.1"/>
    <property type="molecule type" value="Genomic_DNA"/>
</dbReference>
<evidence type="ECO:0000256" key="2">
    <source>
        <dbReference type="SAM" id="SignalP"/>
    </source>
</evidence>
<dbReference type="Proteomes" id="UP001597326">
    <property type="component" value="Unassembled WGS sequence"/>
</dbReference>
<organism evidence="3 4">
    <name type="scientific">Luteococcus peritonei</name>
    <dbReference type="NCBI Taxonomy" id="88874"/>
    <lineage>
        <taxon>Bacteria</taxon>
        <taxon>Bacillati</taxon>
        <taxon>Actinomycetota</taxon>
        <taxon>Actinomycetes</taxon>
        <taxon>Propionibacteriales</taxon>
        <taxon>Propionibacteriaceae</taxon>
        <taxon>Luteococcus</taxon>
    </lineage>
</organism>
<gene>
    <name evidence="3" type="ORF">ACFSCS_10145</name>
</gene>
<feature type="signal peptide" evidence="2">
    <location>
        <begin position="1"/>
        <end position="24"/>
    </location>
</feature>
<name>A0ABW4RY03_9ACTN</name>
<keyword evidence="4" id="KW-1185">Reference proteome</keyword>
<dbReference type="RefSeq" id="WP_343873661.1">
    <property type="nucleotide sequence ID" value="NZ_BAAAIX010000019.1"/>
</dbReference>
<sequence length="411" mass="43224">MSSRTLVGLSAAGLVLAAATPLPAADAAARTSQTVVGADFTRPSGSPGRQSPVRWYVASPAVSSKQVGRTMRISTTSSAAIDCRSLSTSLRAGQRTVRLAARTESCSRARAVVSFTVTRAMLKQRVTLTGWSSAGRASTVVITGQVNAHGASSKASARLGKPLPSPKPTKPAPKPTKPKPTTPPKPTPTPTPEPTPTPAPTPTRQPIGPLVTIGSWNGRPVQLASGNGANEVWYAGKAVDAIAGTIWHSSVDGPVVHLWTQDETLHHWQLDLATGATSTSDLAYSRLVKEGGPGFWVTRSELQSNGTQWVATLYTWSGTKVLDLPSIYADRGRVAGFTVNEAVVIDARQTPSYVALVPVDGRAPYAVQVPGFIWQWPSDATGVTVTTNLDEKCRIEYGSTTCSGATVIAWP</sequence>
<comment type="caution">
    <text evidence="3">The sequence shown here is derived from an EMBL/GenBank/DDBJ whole genome shotgun (WGS) entry which is preliminary data.</text>
</comment>